<dbReference type="AlphaFoldDB" id="A0A6J4J1M7"/>
<keyword evidence="1 3" id="KW-0808">Transferase</keyword>
<feature type="non-terminal residue" evidence="3">
    <location>
        <position position="1"/>
    </location>
</feature>
<sequence length="214" mass="22555">TRLGAGGNKVYLPLAGRPLLAWALEAFAQAPSVRRLVLVARPEDRPLARAATDAVPHPVRIVDGGSTRHGSEWAALRHLAPAIRSGEVDVVAIHDGARPVLSRALIEETVAAGRLHGAAVPGVPLTGAAVLDGGGPPRPVDGTLVRVQTPQAFRADLLLAAYERAERDGFTGTDTAACVERYAGIPVHCIPGDPRNVKVTYRPDLALAERLLRP</sequence>
<dbReference type="Gene3D" id="3.90.550.10">
    <property type="entry name" value="Spore Coat Polysaccharide Biosynthesis Protein SpsA, Chain A"/>
    <property type="match status" value="1"/>
</dbReference>
<dbReference type="Pfam" id="PF01128">
    <property type="entry name" value="IspD"/>
    <property type="match status" value="1"/>
</dbReference>
<dbReference type="EMBL" id="CADCTP010000240">
    <property type="protein sequence ID" value="CAA9265467.1"/>
    <property type="molecule type" value="Genomic_DNA"/>
</dbReference>
<gene>
    <name evidence="3" type="ORF">AVDCRST_MAG41-2558</name>
</gene>
<reference evidence="3" key="1">
    <citation type="submission" date="2020-02" db="EMBL/GenBank/DDBJ databases">
        <authorList>
            <person name="Meier V. D."/>
        </authorList>
    </citation>
    <scope>NUCLEOTIDE SEQUENCE</scope>
    <source>
        <strain evidence="3">AVDCRST_MAG41</strain>
    </source>
</reference>
<evidence type="ECO:0000256" key="2">
    <source>
        <dbReference type="ARBA" id="ARBA00022695"/>
    </source>
</evidence>
<dbReference type="EC" id="2.7.7.60" evidence="3"/>
<evidence type="ECO:0000313" key="3">
    <source>
        <dbReference type="EMBL" id="CAA9265467.1"/>
    </source>
</evidence>
<accession>A0A6J4J1M7</accession>
<dbReference type="SUPFAM" id="SSF53448">
    <property type="entry name" value="Nucleotide-diphospho-sugar transferases"/>
    <property type="match status" value="1"/>
</dbReference>
<name>A0A6J4J1M7_9ACTN</name>
<proteinExistence type="predicted"/>
<dbReference type="InterPro" id="IPR034683">
    <property type="entry name" value="IspD/TarI"/>
</dbReference>
<dbReference type="InterPro" id="IPR050088">
    <property type="entry name" value="IspD/TarI_cytidylyltransf_bact"/>
</dbReference>
<keyword evidence="2 3" id="KW-0548">Nucleotidyltransferase</keyword>
<dbReference type="GO" id="GO:0050518">
    <property type="term" value="F:2-C-methyl-D-erythritol 4-phosphate cytidylyltransferase activity"/>
    <property type="evidence" value="ECO:0007669"/>
    <property type="project" value="UniProtKB-EC"/>
</dbReference>
<evidence type="ECO:0000256" key="1">
    <source>
        <dbReference type="ARBA" id="ARBA00022679"/>
    </source>
</evidence>
<organism evidence="3">
    <name type="scientific">uncultured Mycobacteriales bacterium</name>
    <dbReference type="NCBI Taxonomy" id="581187"/>
    <lineage>
        <taxon>Bacteria</taxon>
        <taxon>Bacillati</taxon>
        <taxon>Actinomycetota</taxon>
        <taxon>Actinomycetes</taxon>
        <taxon>Mycobacteriales</taxon>
        <taxon>environmental samples</taxon>
    </lineage>
</organism>
<protein>
    <submittedName>
        <fullName evidence="3">2-C-methyl-D-erythritol 4-phosphate cytidylyltransferase</fullName>
        <ecNumber evidence="3">2.7.7.60</ecNumber>
    </submittedName>
</protein>
<dbReference type="CDD" id="cd02516">
    <property type="entry name" value="CDP-ME_synthetase"/>
    <property type="match status" value="1"/>
</dbReference>
<dbReference type="PANTHER" id="PTHR32125">
    <property type="entry name" value="2-C-METHYL-D-ERYTHRITOL 4-PHOSPHATE CYTIDYLYLTRANSFERASE, CHLOROPLASTIC"/>
    <property type="match status" value="1"/>
</dbReference>
<dbReference type="PANTHER" id="PTHR32125:SF4">
    <property type="entry name" value="2-C-METHYL-D-ERYTHRITOL 4-PHOSPHATE CYTIDYLYLTRANSFERASE, CHLOROPLASTIC"/>
    <property type="match status" value="1"/>
</dbReference>
<dbReference type="InterPro" id="IPR029044">
    <property type="entry name" value="Nucleotide-diphossugar_trans"/>
</dbReference>